<evidence type="ECO:0000259" key="2">
    <source>
        <dbReference type="Pfam" id="PF16044"/>
    </source>
</evidence>
<gene>
    <name evidence="3" type="ORF">PTSG_12294</name>
</gene>
<dbReference type="OrthoDB" id="10065749at2759"/>
<evidence type="ECO:0000313" key="4">
    <source>
        <dbReference type="Proteomes" id="UP000007799"/>
    </source>
</evidence>
<accession>F2UA51</accession>
<sequence length="271" mass="30047">MSSGNPVLCSLKCSNHIKVVRTARAKLTGCPRCKASLSTDCSKRTFLSRVGQEWDVPSADTASVLHVGITDSTGKVWNFDSKGLFQEDSGWDKCIILDLGIEGPKVDSTLASETEHWRRASPAYHATANNCFDYIVQILNKLAFNGTSTWTKVSLCSVALNECVALAEASQRCRDLIQRANGWLLHEAFTAFSCTIHLGESGEHVQFEHDTCPVCFPYLEARLRIAKAFFRGLKDESADTDDTHETDVWQQDDEDDMFAHDDQAGSADAWM</sequence>
<feature type="region of interest" description="Disordered" evidence="1">
    <location>
        <begin position="237"/>
        <end position="271"/>
    </location>
</feature>
<dbReference type="Proteomes" id="UP000007799">
    <property type="component" value="Unassembled WGS sequence"/>
</dbReference>
<proteinExistence type="predicted"/>
<dbReference type="KEGG" id="sre:PTSG_12294"/>
<keyword evidence="4" id="KW-1185">Reference proteome</keyword>
<feature type="domain" description="MKRN2 opposite strand protein-like C-terminal" evidence="2">
    <location>
        <begin position="60"/>
        <end position="157"/>
    </location>
</feature>
<reference evidence="3" key="1">
    <citation type="submission" date="2009-08" db="EMBL/GenBank/DDBJ databases">
        <title>Annotation of Salpingoeca rosetta.</title>
        <authorList>
            <consortium name="The Broad Institute Genome Sequencing Platform"/>
            <person name="Russ C."/>
            <person name="Cuomo C."/>
            <person name="Burger G."/>
            <person name="Gray M.W."/>
            <person name="Holland P.W.H."/>
            <person name="King N."/>
            <person name="Lang F.B.F."/>
            <person name="Roger A.J."/>
            <person name="Ruiz-Trillo I."/>
            <person name="Young S.K."/>
            <person name="Zeng Q."/>
            <person name="Gargeya S."/>
            <person name="Alvarado L."/>
            <person name="Berlin A."/>
            <person name="Chapman S.B."/>
            <person name="Chen Z."/>
            <person name="Freedman E."/>
            <person name="Gellesch M."/>
            <person name="Goldberg J."/>
            <person name="Griggs A."/>
            <person name="Gujja S."/>
            <person name="Heilman E."/>
            <person name="Heiman D."/>
            <person name="Howarth C."/>
            <person name="Mehta T."/>
            <person name="Neiman D."/>
            <person name="Pearson M."/>
            <person name="Roberts A."/>
            <person name="Saif S."/>
            <person name="Shea T."/>
            <person name="Shenoy N."/>
            <person name="Sisk P."/>
            <person name="Stolte C."/>
            <person name="Sykes S."/>
            <person name="White J."/>
            <person name="Yandava C."/>
            <person name="Haas B."/>
            <person name="Nusbaum C."/>
            <person name="Birren B."/>
        </authorList>
    </citation>
    <scope>NUCLEOTIDE SEQUENCE [LARGE SCALE GENOMIC DNA]</scope>
    <source>
        <strain evidence="3">ATCC 50818</strain>
    </source>
</reference>
<protein>
    <recommendedName>
        <fullName evidence="2">MKRN2 opposite strand protein-like C-terminal domain-containing protein</fullName>
    </recommendedName>
</protein>
<dbReference type="EMBL" id="GL832966">
    <property type="protein sequence ID" value="EGD73626.1"/>
    <property type="molecule type" value="Genomic_DNA"/>
</dbReference>
<feature type="compositionally biased region" description="Basic and acidic residues" evidence="1">
    <location>
        <begin position="237"/>
        <end position="247"/>
    </location>
</feature>
<dbReference type="GeneID" id="16074485"/>
<dbReference type="Pfam" id="PF16044">
    <property type="entry name" value="DUF4796_C"/>
    <property type="match status" value="1"/>
</dbReference>
<dbReference type="RefSeq" id="XP_004993907.1">
    <property type="nucleotide sequence ID" value="XM_004993850.1"/>
</dbReference>
<dbReference type="InParanoid" id="F2UA51"/>
<dbReference type="AlphaFoldDB" id="F2UA51"/>
<name>F2UA51_SALR5</name>
<evidence type="ECO:0000313" key="3">
    <source>
        <dbReference type="EMBL" id="EGD73626.1"/>
    </source>
</evidence>
<dbReference type="InterPro" id="IPR053921">
    <property type="entry name" value="MKRN2OS-like_C"/>
</dbReference>
<evidence type="ECO:0000256" key="1">
    <source>
        <dbReference type="SAM" id="MobiDB-lite"/>
    </source>
</evidence>
<organism evidence="4">
    <name type="scientific">Salpingoeca rosetta (strain ATCC 50818 / BSB-021)</name>
    <dbReference type="NCBI Taxonomy" id="946362"/>
    <lineage>
        <taxon>Eukaryota</taxon>
        <taxon>Choanoflagellata</taxon>
        <taxon>Craspedida</taxon>
        <taxon>Salpingoecidae</taxon>
        <taxon>Salpingoeca</taxon>
    </lineage>
</organism>
<dbReference type="PANTHER" id="PTHR33963:SF2">
    <property type="entry name" value="MKRN2 OPPOSITE STRAND PROTEIN"/>
    <property type="match status" value="1"/>
</dbReference>
<dbReference type="InterPro" id="IPR032016">
    <property type="entry name" value="MKRN2OS-like"/>
</dbReference>
<dbReference type="PANTHER" id="PTHR33963">
    <property type="entry name" value="MKRN2 OPPOSITE STRAND PROTEIN"/>
    <property type="match status" value="1"/>
</dbReference>